<dbReference type="Gene3D" id="1.10.10.60">
    <property type="entry name" value="Homeodomain-like"/>
    <property type="match status" value="1"/>
</dbReference>
<feature type="compositionally biased region" description="Polar residues" evidence="1">
    <location>
        <begin position="465"/>
        <end position="484"/>
    </location>
</feature>
<dbReference type="CDD" id="cd11660">
    <property type="entry name" value="SANT_TRF"/>
    <property type="match status" value="1"/>
</dbReference>
<feature type="region of interest" description="Disordered" evidence="1">
    <location>
        <begin position="1063"/>
        <end position="1083"/>
    </location>
</feature>
<feature type="region of interest" description="Disordered" evidence="1">
    <location>
        <begin position="939"/>
        <end position="963"/>
    </location>
</feature>
<evidence type="ECO:0000256" key="1">
    <source>
        <dbReference type="SAM" id="MobiDB-lite"/>
    </source>
</evidence>
<dbReference type="InterPro" id="IPR007268">
    <property type="entry name" value="Rad9/Ddc1"/>
</dbReference>
<feature type="compositionally biased region" description="Low complexity" evidence="1">
    <location>
        <begin position="1064"/>
        <end position="1080"/>
    </location>
</feature>
<dbReference type="GO" id="GO:0006281">
    <property type="term" value="P:DNA repair"/>
    <property type="evidence" value="ECO:0007669"/>
    <property type="project" value="TreeGrafter"/>
</dbReference>
<feature type="compositionally biased region" description="Polar residues" evidence="1">
    <location>
        <begin position="951"/>
        <end position="963"/>
    </location>
</feature>
<dbReference type="EMBL" id="QEAP01000076">
    <property type="protein sequence ID" value="TPX75566.1"/>
    <property type="molecule type" value="Genomic_DNA"/>
</dbReference>
<dbReference type="SMART" id="SM00717">
    <property type="entry name" value="SANT"/>
    <property type="match status" value="1"/>
</dbReference>
<feature type="region of interest" description="Disordered" evidence="1">
    <location>
        <begin position="878"/>
        <end position="899"/>
    </location>
</feature>
<accession>A0A507FJT1</accession>
<proteinExistence type="predicted"/>
<dbReference type="InterPro" id="IPR009057">
    <property type="entry name" value="Homeodomain-like_sf"/>
</dbReference>
<evidence type="ECO:0000313" key="4">
    <source>
        <dbReference type="Proteomes" id="UP000320333"/>
    </source>
</evidence>
<feature type="compositionally biased region" description="Polar residues" evidence="1">
    <location>
        <begin position="314"/>
        <end position="348"/>
    </location>
</feature>
<dbReference type="Gene3D" id="3.70.10.10">
    <property type="match status" value="1"/>
</dbReference>
<dbReference type="STRING" id="246404.A0A507FJT1"/>
<feature type="compositionally biased region" description="Low complexity" evidence="1">
    <location>
        <begin position="799"/>
        <end position="812"/>
    </location>
</feature>
<dbReference type="SUPFAM" id="SSF46689">
    <property type="entry name" value="Homeodomain-like"/>
    <property type="match status" value="1"/>
</dbReference>
<feature type="compositionally biased region" description="Polar residues" evidence="1">
    <location>
        <begin position="528"/>
        <end position="540"/>
    </location>
</feature>
<gene>
    <name evidence="3" type="ORF">CcCBS67573_g03160</name>
</gene>
<dbReference type="GO" id="GO:0030896">
    <property type="term" value="C:checkpoint clamp complex"/>
    <property type="evidence" value="ECO:0007669"/>
    <property type="project" value="InterPro"/>
</dbReference>
<feature type="region of interest" description="Disordered" evidence="1">
    <location>
        <begin position="754"/>
        <end position="841"/>
    </location>
</feature>
<evidence type="ECO:0000313" key="3">
    <source>
        <dbReference type="EMBL" id="TPX75566.1"/>
    </source>
</evidence>
<sequence length="1347" mass="145718">MRIEFGHAVAKGFARCIATLSRIGDDVFIEVLPNGVMLLYTVNLARTAFAKVALLASFFDHYETGSQSPRHFKVLLKTMTTIFKSKAAYIDLIEKVRFRIQEAPTDRLVVELHCKHGVKKIFQLHYQTTDPQKAAFSKSACTSMFSASPKIIQDWLGFFSYKLDEVSIGCTLVDDDGTGDLGGRKVVIRSFSDDIMGATQVSQPEADPTKRSLATEISVDYEDFDTFDVFSDVEITFSLKDLKTALSFADNIGQCINAHFIGPGQLSVSVAFVAFNYLNPIFFPQRPIILSTSQENIYSADFVLATNSVGSSTQASTSVKTSASGTVSSNRAGTAKSSSSTNSTQTAKNPPRVSTPFQTSRKQSQSQTQTPQSTFKPFLGSSNTTRKTNHGAMDEDTDDETPLFSQAASQPEQQGKQTPVQQPPSSAHQRLSEIKKRRRESQIAATQSPLSNISKRDLLFDESVRSSNSHSNATGLINVPPTSSHESRPSGRRSSKGSHVSGTMRSGLFDQDEEEEEDEVPLQRPTRGGNQSVAITQKLSPGQPESLFGSAEKASSFSSFMMDSGGDSKKRDLQVAFSVGLESTVAPENNDAFFDQQDDDMTVDDWNYVIRASQEAEDEETLKQQRRQRLESHVNEEGAEEEEAEDDDEVIPPSPEGGFVDLEASRLIVPNYRLSGSDFQRVGGQGSGNRGAGGTGGSGKSDMVQKVGLESFMHSYGGSVGQIGDGEFDPANEPPRLGNSGIMRPVSDYASRFQFSQSQASQSRIQRADEGSTEFDYEGGADPTPAKSPHVSRQYQGRPKTPTAPTLNPANPGVRQSRVASAVSHPMSDSTTPLDPHSRDFSAMALPSPRLTRTGADSDQMQLATLLAAATNSLKRASTSAGSQAHKRVNSSQDSLFGNPATQDDAFDRNAQSVSMSMPMNTNQALTPPWQQQNINPLTQRTQQHAQQSQNPDNTFTNLGYPSSTANGAFPMFGNIYHMPGHHQTHQQPEQQATTNHFLLNPTPSLPSMLPSHESSARRTDYQQQASEKLNHLLESPRDPPNASQQDAQSRSLVVPNDYRSFVQQHQQQLQQQQQHQQQQERVSEFTIPTHTTHAFSDYHTAPAGYLNAGMYQHNASETEKGGHLLTPTVASSSASATPGTTSATTTVASISAIARGPDPPLSVPKKTRGKNAAATTTRKQAATDPEAAKRPRTRNKWTTDEILALAEGMQVYGTNWAGLLNDPRFAQPLVNRSQMQCKDKAAVEKEKRVKEAMKEGRVVTVEELGVWRYACDRKRTFGKGGGGGGGSGAPGSASIAIGNEHGGVSPVEWMSVGVGISGGAGGMLQLNPGEDAGFDIGGGAVDGHAG</sequence>
<dbReference type="GO" id="GO:0000076">
    <property type="term" value="P:DNA replication checkpoint signaling"/>
    <property type="evidence" value="ECO:0007669"/>
    <property type="project" value="TreeGrafter"/>
</dbReference>
<protein>
    <recommendedName>
        <fullName evidence="2">Myb-like domain-containing protein</fullName>
    </recommendedName>
</protein>
<feature type="compositionally biased region" description="Low complexity" evidence="1">
    <location>
        <begin position="754"/>
        <end position="765"/>
    </location>
</feature>
<reference evidence="3 4" key="1">
    <citation type="journal article" date="2019" name="Sci. Rep.">
        <title>Comparative genomics of chytrid fungi reveal insights into the obligate biotrophic and pathogenic lifestyle of Synchytrium endobioticum.</title>
        <authorList>
            <person name="van de Vossenberg B.T.L.H."/>
            <person name="Warris S."/>
            <person name="Nguyen H.D.T."/>
            <person name="van Gent-Pelzer M.P.E."/>
            <person name="Joly D.L."/>
            <person name="van de Geest H.C."/>
            <person name="Bonants P.J.M."/>
            <person name="Smith D.S."/>
            <person name="Levesque C.A."/>
            <person name="van der Lee T.A.J."/>
        </authorList>
    </citation>
    <scope>NUCLEOTIDE SEQUENCE [LARGE SCALE GENOMIC DNA]</scope>
    <source>
        <strain evidence="3 4">CBS 675.73</strain>
    </source>
</reference>
<feature type="region of interest" description="Disordered" evidence="1">
    <location>
        <begin position="1153"/>
        <end position="1196"/>
    </location>
</feature>
<dbReference type="PANTHER" id="PTHR15237:SF0">
    <property type="entry name" value="CELL CYCLE CHECKPOINT CONTROL PROTEIN"/>
    <property type="match status" value="1"/>
</dbReference>
<keyword evidence="4" id="KW-1185">Reference proteome</keyword>
<feature type="compositionally biased region" description="Low complexity" evidence="1">
    <location>
        <begin position="358"/>
        <end position="374"/>
    </location>
</feature>
<dbReference type="GO" id="GO:0031573">
    <property type="term" value="P:mitotic intra-S DNA damage checkpoint signaling"/>
    <property type="evidence" value="ECO:0007669"/>
    <property type="project" value="TreeGrafter"/>
</dbReference>
<dbReference type="PANTHER" id="PTHR15237">
    <property type="entry name" value="DNA REPAIR PROTEIN RAD9"/>
    <property type="match status" value="1"/>
</dbReference>
<name>A0A507FJT1_9FUNG</name>
<feature type="region of interest" description="Disordered" evidence="1">
    <location>
        <begin position="997"/>
        <end position="1025"/>
    </location>
</feature>
<dbReference type="OrthoDB" id="60092at2759"/>
<feature type="compositionally biased region" description="Acidic residues" evidence="1">
    <location>
        <begin position="637"/>
        <end position="650"/>
    </location>
</feature>
<feature type="compositionally biased region" description="Polar residues" evidence="1">
    <location>
        <begin position="403"/>
        <end position="429"/>
    </location>
</feature>
<feature type="region of interest" description="Disordered" evidence="1">
    <location>
        <begin position="464"/>
        <end position="551"/>
    </location>
</feature>
<organism evidence="3 4">
    <name type="scientific">Chytriomyces confervae</name>
    <dbReference type="NCBI Taxonomy" id="246404"/>
    <lineage>
        <taxon>Eukaryota</taxon>
        <taxon>Fungi</taxon>
        <taxon>Fungi incertae sedis</taxon>
        <taxon>Chytridiomycota</taxon>
        <taxon>Chytridiomycota incertae sedis</taxon>
        <taxon>Chytridiomycetes</taxon>
        <taxon>Chytridiales</taxon>
        <taxon>Chytriomycetaceae</taxon>
        <taxon>Chytriomyces</taxon>
    </lineage>
</organism>
<dbReference type="SUPFAM" id="SSF55979">
    <property type="entry name" value="DNA clamp"/>
    <property type="match status" value="1"/>
</dbReference>
<feature type="region of interest" description="Disordered" evidence="1">
    <location>
        <begin position="612"/>
        <end position="659"/>
    </location>
</feature>
<dbReference type="InterPro" id="IPR046938">
    <property type="entry name" value="DNA_clamp_sf"/>
</dbReference>
<comment type="caution">
    <text evidence="3">The sequence shown here is derived from an EMBL/GenBank/DDBJ whole genome shotgun (WGS) entry which is preliminary data.</text>
</comment>
<evidence type="ECO:0000259" key="2">
    <source>
        <dbReference type="SMART" id="SM00717"/>
    </source>
</evidence>
<feature type="region of interest" description="Disordered" evidence="1">
    <location>
        <begin position="314"/>
        <end position="450"/>
    </location>
</feature>
<feature type="compositionally biased region" description="Low complexity" evidence="1">
    <location>
        <begin position="1173"/>
        <end position="1184"/>
    </location>
</feature>
<dbReference type="Pfam" id="PF04139">
    <property type="entry name" value="Rad9"/>
    <property type="match status" value="1"/>
</dbReference>
<dbReference type="GO" id="GO:0071479">
    <property type="term" value="P:cellular response to ionizing radiation"/>
    <property type="evidence" value="ECO:0007669"/>
    <property type="project" value="TreeGrafter"/>
</dbReference>
<feature type="compositionally biased region" description="Acidic residues" evidence="1">
    <location>
        <begin position="510"/>
        <end position="520"/>
    </location>
</feature>
<feature type="compositionally biased region" description="Gly residues" evidence="1">
    <location>
        <begin position="683"/>
        <end position="699"/>
    </location>
</feature>
<feature type="region of interest" description="Disordered" evidence="1">
    <location>
        <begin position="679"/>
        <end position="702"/>
    </location>
</feature>
<dbReference type="InterPro" id="IPR001005">
    <property type="entry name" value="SANT/Myb"/>
</dbReference>
<feature type="compositionally biased region" description="Low complexity" evidence="1">
    <location>
        <begin position="940"/>
        <end position="950"/>
    </location>
</feature>
<feature type="domain" description="Myb-like" evidence="2">
    <location>
        <begin position="1194"/>
        <end position="1248"/>
    </location>
</feature>
<dbReference type="Proteomes" id="UP000320333">
    <property type="component" value="Unassembled WGS sequence"/>
</dbReference>
<feature type="compositionally biased region" description="Polar residues" evidence="1">
    <location>
        <begin position="890"/>
        <end position="899"/>
    </location>
</feature>